<dbReference type="Pfam" id="PF12833">
    <property type="entry name" value="HTH_18"/>
    <property type="match status" value="1"/>
</dbReference>
<name>A0ABY4GYN3_9BACI</name>
<dbReference type="Proteomes" id="UP000831880">
    <property type="component" value="Chromosome"/>
</dbReference>
<dbReference type="InterPro" id="IPR018062">
    <property type="entry name" value="HTH_AraC-typ_CS"/>
</dbReference>
<evidence type="ECO:0000259" key="4">
    <source>
        <dbReference type="PROSITE" id="PS01124"/>
    </source>
</evidence>
<dbReference type="EMBL" id="CP095074">
    <property type="protein sequence ID" value="UOQ93310.1"/>
    <property type="molecule type" value="Genomic_DNA"/>
</dbReference>
<dbReference type="SUPFAM" id="SSF51215">
    <property type="entry name" value="Regulatory protein AraC"/>
    <property type="match status" value="1"/>
</dbReference>
<dbReference type="InterPro" id="IPR018060">
    <property type="entry name" value="HTH_AraC"/>
</dbReference>
<evidence type="ECO:0000313" key="5">
    <source>
        <dbReference type="EMBL" id="UOQ93310.1"/>
    </source>
</evidence>
<evidence type="ECO:0000256" key="3">
    <source>
        <dbReference type="ARBA" id="ARBA00023163"/>
    </source>
</evidence>
<dbReference type="PANTHER" id="PTHR43280">
    <property type="entry name" value="ARAC-FAMILY TRANSCRIPTIONAL REGULATOR"/>
    <property type="match status" value="1"/>
</dbReference>
<dbReference type="PROSITE" id="PS00041">
    <property type="entry name" value="HTH_ARAC_FAMILY_1"/>
    <property type="match status" value="1"/>
</dbReference>
<dbReference type="SMART" id="SM00342">
    <property type="entry name" value="HTH_ARAC"/>
    <property type="match status" value="1"/>
</dbReference>
<sequence length="303" mass="34957">MATTPLVFGKSFLNQLIQRILLDNATFHVHYWGGVPNHYDTLLHKHAFFEVCFVVDGEGYYIDGNQKYSLVPNTIFLSRPGVLHQIKSEDGLKLIYLAFELIETESCEEWIRIMKKAEQCSNVVLYVTDDTPVALLWKSLYLQAAKPSHALTKETLANLSSSFLYVLLQTFIPFPQNDKQKVQLETKSPLLNQVKLHIRDNLSGTLKLTDIAEHFHVSKRHLSRLFVEELRETYTDFVQNERLQHAATLLKMTQLPIKDIAFESGFSSVHYFTRVFTSSMRHSPGRFRTLYKHNEITSFGEGE</sequence>
<dbReference type="InterPro" id="IPR003313">
    <property type="entry name" value="AraC-bd"/>
</dbReference>
<keyword evidence="6" id="KW-1185">Reference proteome</keyword>
<accession>A0ABY4GYN3</accession>
<evidence type="ECO:0000313" key="6">
    <source>
        <dbReference type="Proteomes" id="UP000831880"/>
    </source>
</evidence>
<keyword evidence="3" id="KW-0804">Transcription</keyword>
<dbReference type="Pfam" id="PF02311">
    <property type="entry name" value="AraC_binding"/>
    <property type="match status" value="1"/>
</dbReference>
<reference evidence="5 6" key="1">
    <citation type="submission" date="2022-04" db="EMBL/GenBank/DDBJ databases">
        <title>Halobacillus sp. isolated from saltern.</title>
        <authorList>
            <person name="Won M."/>
            <person name="Lee C.-M."/>
            <person name="Woen H.-Y."/>
            <person name="Kwon S.-W."/>
        </authorList>
    </citation>
    <scope>NUCLEOTIDE SEQUENCE [LARGE SCALE GENOMIC DNA]</scope>
    <source>
        <strain evidence="5 6">SSTM10-2</strain>
    </source>
</reference>
<dbReference type="PROSITE" id="PS01124">
    <property type="entry name" value="HTH_ARAC_FAMILY_2"/>
    <property type="match status" value="1"/>
</dbReference>
<feature type="domain" description="HTH araC/xylS-type" evidence="4">
    <location>
        <begin position="192"/>
        <end position="290"/>
    </location>
</feature>
<dbReference type="RefSeq" id="WP_244752912.1">
    <property type="nucleotide sequence ID" value="NZ_CP095074.1"/>
</dbReference>
<keyword evidence="1" id="KW-0805">Transcription regulation</keyword>
<dbReference type="SUPFAM" id="SSF46689">
    <property type="entry name" value="Homeodomain-like"/>
    <property type="match status" value="2"/>
</dbReference>
<dbReference type="InterPro" id="IPR009057">
    <property type="entry name" value="Homeodomain-like_sf"/>
</dbReference>
<evidence type="ECO:0000256" key="2">
    <source>
        <dbReference type="ARBA" id="ARBA00023125"/>
    </source>
</evidence>
<keyword evidence="2" id="KW-0238">DNA-binding</keyword>
<gene>
    <name evidence="5" type="ORF">MUO14_23535</name>
</gene>
<dbReference type="InterPro" id="IPR014710">
    <property type="entry name" value="RmlC-like_jellyroll"/>
</dbReference>
<dbReference type="PANTHER" id="PTHR43280:SF28">
    <property type="entry name" value="HTH-TYPE TRANSCRIPTIONAL ACTIVATOR RHAS"/>
    <property type="match status" value="1"/>
</dbReference>
<dbReference type="Gene3D" id="1.10.10.60">
    <property type="entry name" value="Homeodomain-like"/>
    <property type="match status" value="2"/>
</dbReference>
<protein>
    <submittedName>
        <fullName evidence="5">AraC family transcriptional regulator</fullName>
    </submittedName>
</protein>
<organism evidence="5 6">
    <name type="scientific">Halobacillus shinanisalinarum</name>
    <dbReference type="NCBI Taxonomy" id="2932258"/>
    <lineage>
        <taxon>Bacteria</taxon>
        <taxon>Bacillati</taxon>
        <taxon>Bacillota</taxon>
        <taxon>Bacilli</taxon>
        <taxon>Bacillales</taxon>
        <taxon>Bacillaceae</taxon>
        <taxon>Halobacillus</taxon>
    </lineage>
</organism>
<dbReference type="Gene3D" id="2.60.120.10">
    <property type="entry name" value="Jelly Rolls"/>
    <property type="match status" value="1"/>
</dbReference>
<evidence type="ECO:0000256" key="1">
    <source>
        <dbReference type="ARBA" id="ARBA00023015"/>
    </source>
</evidence>
<dbReference type="InterPro" id="IPR037923">
    <property type="entry name" value="HTH-like"/>
</dbReference>
<proteinExistence type="predicted"/>